<feature type="compositionally biased region" description="Polar residues" evidence="1">
    <location>
        <begin position="1080"/>
        <end position="1094"/>
    </location>
</feature>
<feature type="compositionally biased region" description="Low complexity" evidence="1">
    <location>
        <begin position="1274"/>
        <end position="1318"/>
    </location>
</feature>
<gene>
    <name evidence="3" type="ORF">AJ80_09722</name>
</gene>
<evidence type="ECO:0000259" key="2">
    <source>
        <dbReference type="PROSITE" id="PS50003"/>
    </source>
</evidence>
<protein>
    <recommendedName>
        <fullName evidence="2">PH domain-containing protein</fullName>
    </recommendedName>
</protein>
<dbReference type="InterPro" id="IPR032675">
    <property type="entry name" value="LRR_dom_sf"/>
</dbReference>
<evidence type="ECO:0000313" key="3">
    <source>
        <dbReference type="EMBL" id="PGG97253.1"/>
    </source>
</evidence>
<organism evidence="3 4">
    <name type="scientific">Polytolypa hystricis (strain UAMH7299)</name>
    <dbReference type="NCBI Taxonomy" id="1447883"/>
    <lineage>
        <taxon>Eukaryota</taxon>
        <taxon>Fungi</taxon>
        <taxon>Dikarya</taxon>
        <taxon>Ascomycota</taxon>
        <taxon>Pezizomycotina</taxon>
        <taxon>Eurotiomycetes</taxon>
        <taxon>Eurotiomycetidae</taxon>
        <taxon>Onygenales</taxon>
        <taxon>Onygenales incertae sedis</taxon>
        <taxon>Polytolypa</taxon>
    </lineage>
</organism>
<feature type="compositionally biased region" description="Basic and acidic residues" evidence="1">
    <location>
        <begin position="86"/>
        <end position="104"/>
    </location>
</feature>
<feature type="compositionally biased region" description="Low complexity" evidence="1">
    <location>
        <begin position="74"/>
        <end position="84"/>
    </location>
</feature>
<dbReference type="PANTHER" id="PTHR24114:SF2">
    <property type="entry name" value="F-BOX DOMAIN-CONTAINING PROTEIN-RELATED"/>
    <property type="match status" value="1"/>
</dbReference>
<feature type="region of interest" description="Disordered" evidence="1">
    <location>
        <begin position="1233"/>
        <end position="1362"/>
    </location>
</feature>
<comment type="caution">
    <text evidence="3">The sequence shown here is derived from an EMBL/GenBank/DDBJ whole genome shotgun (WGS) entry which is preliminary data.</text>
</comment>
<keyword evidence="4" id="KW-1185">Reference proteome</keyword>
<feature type="compositionally biased region" description="Basic residues" evidence="1">
    <location>
        <begin position="119"/>
        <end position="129"/>
    </location>
</feature>
<feature type="region of interest" description="Disordered" evidence="1">
    <location>
        <begin position="1"/>
        <end position="158"/>
    </location>
</feature>
<evidence type="ECO:0000313" key="4">
    <source>
        <dbReference type="Proteomes" id="UP000224634"/>
    </source>
</evidence>
<dbReference type="STRING" id="1447883.A0A2B7WCQ9"/>
<dbReference type="PROSITE" id="PS50003">
    <property type="entry name" value="PH_DOMAIN"/>
    <property type="match status" value="1"/>
</dbReference>
<dbReference type="InterPro" id="IPR052394">
    <property type="entry name" value="LRR-containing"/>
</dbReference>
<evidence type="ECO:0000256" key="1">
    <source>
        <dbReference type="SAM" id="MobiDB-lite"/>
    </source>
</evidence>
<feature type="domain" description="PH" evidence="2">
    <location>
        <begin position="172"/>
        <end position="314"/>
    </location>
</feature>
<feature type="region of interest" description="Disordered" evidence="1">
    <location>
        <begin position="1037"/>
        <end position="1108"/>
    </location>
</feature>
<dbReference type="SUPFAM" id="SSF52047">
    <property type="entry name" value="RNI-like"/>
    <property type="match status" value="1"/>
</dbReference>
<dbReference type="EMBL" id="PDNA01000327">
    <property type="protein sequence ID" value="PGG97253.1"/>
    <property type="molecule type" value="Genomic_DNA"/>
</dbReference>
<feature type="compositionally biased region" description="Low complexity" evidence="1">
    <location>
        <begin position="1234"/>
        <end position="1244"/>
    </location>
</feature>
<dbReference type="OrthoDB" id="120976at2759"/>
<proteinExistence type="predicted"/>
<dbReference type="SMART" id="SM00233">
    <property type="entry name" value="PH"/>
    <property type="match status" value="1"/>
</dbReference>
<dbReference type="SMART" id="SM00368">
    <property type="entry name" value="LRR_RI"/>
    <property type="match status" value="4"/>
</dbReference>
<dbReference type="Pfam" id="PF25353">
    <property type="entry name" value="PH_2nd_LRR"/>
    <property type="match status" value="1"/>
</dbReference>
<dbReference type="Gene3D" id="3.80.10.10">
    <property type="entry name" value="Ribonuclease Inhibitor"/>
    <property type="match status" value="1"/>
</dbReference>
<name>A0A2B7WCQ9_POLH7</name>
<dbReference type="PANTHER" id="PTHR24114">
    <property type="entry name" value="LEUCINE RICH REPEAT FAMILY PROTEIN"/>
    <property type="match status" value="1"/>
</dbReference>
<dbReference type="InterPro" id="IPR057334">
    <property type="entry name" value="PH_2nd_LRR"/>
</dbReference>
<reference evidence="3 4" key="1">
    <citation type="submission" date="2017-10" db="EMBL/GenBank/DDBJ databases">
        <title>Comparative genomics in systemic dimorphic fungi from Ajellomycetaceae.</title>
        <authorList>
            <person name="Munoz J.F."/>
            <person name="Mcewen J.G."/>
            <person name="Clay O.K."/>
            <person name="Cuomo C.A."/>
        </authorList>
    </citation>
    <scope>NUCLEOTIDE SEQUENCE [LARGE SCALE GENOMIC DNA]</scope>
    <source>
        <strain evidence="3 4">UAMH7299</strain>
    </source>
</reference>
<accession>A0A2B7WCQ9</accession>
<sequence>MAEKAKKGQRRKSISIFGPTGILGSGASSILAPSRRGHDRSVSDSSFGVRQLNLPLDERQRLQKQQQKHARPRSSGSLLLSGKGNNAEDHDTLNLERRRSEIHLPDFLWNTTPDESTHSRSKSYPKSMRKSVLGSLRSLGSHDEDQYSANRGSSGEDEDPLGLWSRFHLGTLVLHHGEVQTTAGMWRKKSQYLVLTDTHLARFKSQAKASEMFPSIPPSWGRSPSSSTANNRLSIASMTSLQDPQLGGAHGEMTSGIPLNNIVAVYKLDDGRPYFSIEVCYIDEKSSKPAALHLQLNDPQESELWLGGIRAAAEKARALEPVLFDNATLEYVARTLEQERDYDPDCFQLYRVVRRASSKSGNKSSSEDLGKIVSTVCYLAIGIHKIHLIPLPKQSNRSSVVSLAELELGMCFGIMTLTSLTMHRIDDSLQMVFRAPFRPSFPVILASTFSAEIAVQIRQQAEFLRPEWVHQPFSFNVPDYVEDRVIPAMNVDEDHRCFDRTLIAYCAAYNVDTSNIRYTIDYACDDAPAFQLLHPANTRQGRKYSALELLAVMRALRYNESFVTISFYEIELDILQNQRDPYGMDYDSMMTRSNIPINIPGQDRLSVLSQEIRALALKSKRLRRMDFTLCITRQPTSSKGVHDPGCGIPEAVFPLCRRQLTNIDWIVLNGIKLGDSDLDYLVDAASQKASHLRALEVSHCGISIHDLDILLSTLTAQENTLEGIDISGVQGRLSPELFQQQIGYFAHIRKINLSHISRTSGPEPLIAPETLMNWRLEELSLSHTAVNEQTVDSIAAYLHSPMSRTLKTLRFDQCGLTGQDVAIFFHSMTDDSNKPRELHLHVSENRLHVDYSMLFDAIAKNKTPTHLTMRMVEFQKEDHFRQLVEVLRKNTTLKYLDISKASLPYDAGQETCKALQRMFEDNTTIEELDISGEYAHLDVARFGIGLNLALTGLKKNTSLRVLKIEHQKLGLQGASTLASVLEVNNSLLEVYCENNEINLQSFTVLVNGLQRNTTLLHLPGMTRDREQSLERVRREIEAVSQDSGEGGRSTASSIRKSVRAAVSSGSSGSGNRLTKAHRSPSLSQHSPTISSPLTTHPPILASSTTPPHFVSPDVQAVLQSLGRKWDVEVQRLQRYLVRNYNLAHGVFEEGYVDGDADAISDGRPATAASLGTFIRQLSFDTAPSDLYEPSPLNSEVQQSNIIDPGPSSQILEIPLTREPSTVGVINVSDTAGIPSETPSFTSPEPALPHSKPLASCPPEISSSHLSVPTPALPRPTLAATGAAGSSIRSFKSNSTSTSTSTSRSGSMTASSSGARASGRFTDTATSLRGLLTARALERRGKNKGGGQAPPRLDWRLPELKFD</sequence>
<dbReference type="Proteomes" id="UP000224634">
    <property type="component" value="Unassembled WGS sequence"/>
</dbReference>
<dbReference type="InterPro" id="IPR001849">
    <property type="entry name" value="PH_domain"/>
</dbReference>
<feature type="compositionally biased region" description="Basic and acidic residues" evidence="1">
    <location>
        <begin position="1352"/>
        <end position="1362"/>
    </location>
</feature>